<feature type="transmembrane region" description="Helical" evidence="1">
    <location>
        <begin position="199"/>
        <end position="222"/>
    </location>
</feature>
<feature type="transmembrane region" description="Helical" evidence="1">
    <location>
        <begin position="242"/>
        <end position="266"/>
    </location>
</feature>
<comment type="caution">
    <text evidence="2">The sequence shown here is derived from an EMBL/GenBank/DDBJ whole genome shotgun (WGS) entry which is preliminary data.</text>
</comment>
<evidence type="ECO:0000313" key="3">
    <source>
        <dbReference type="Proteomes" id="UP000031036"/>
    </source>
</evidence>
<evidence type="ECO:0000256" key="1">
    <source>
        <dbReference type="SAM" id="Phobius"/>
    </source>
</evidence>
<dbReference type="Proteomes" id="UP000031036">
    <property type="component" value="Unassembled WGS sequence"/>
</dbReference>
<organism evidence="2 3">
    <name type="scientific">Toxocara canis</name>
    <name type="common">Canine roundworm</name>
    <dbReference type="NCBI Taxonomy" id="6265"/>
    <lineage>
        <taxon>Eukaryota</taxon>
        <taxon>Metazoa</taxon>
        <taxon>Ecdysozoa</taxon>
        <taxon>Nematoda</taxon>
        <taxon>Chromadorea</taxon>
        <taxon>Rhabditida</taxon>
        <taxon>Spirurina</taxon>
        <taxon>Ascaridomorpha</taxon>
        <taxon>Ascaridoidea</taxon>
        <taxon>Toxocaridae</taxon>
        <taxon>Toxocara</taxon>
    </lineage>
</organism>
<keyword evidence="3" id="KW-1185">Reference proteome</keyword>
<protein>
    <submittedName>
        <fullName evidence="2">Uncharacterized protein</fullName>
    </submittedName>
</protein>
<dbReference type="AlphaFoldDB" id="A0A0B2VAA9"/>
<reference evidence="2 3" key="1">
    <citation type="submission" date="2014-11" db="EMBL/GenBank/DDBJ databases">
        <title>Genetic blueprint of the zoonotic pathogen Toxocara canis.</title>
        <authorList>
            <person name="Zhu X.-Q."/>
            <person name="Korhonen P.K."/>
            <person name="Cai H."/>
            <person name="Young N.D."/>
            <person name="Nejsum P."/>
            <person name="von Samson-Himmelstjerna G."/>
            <person name="Boag P.R."/>
            <person name="Tan P."/>
            <person name="Li Q."/>
            <person name="Min J."/>
            <person name="Yang Y."/>
            <person name="Wang X."/>
            <person name="Fang X."/>
            <person name="Hall R.S."/>
            <person name="Hofmann A."/>
            <person name="Sternberg P.W."/>
            <person name="Jex A.R."/>
            <person name="Gasser R.B."/>
        </authorList>
    </citation>
    <scope>NUCLEOTIDE SEQUENCE [LARGE SCALE GENOMIC DNA]</scope>
    <source>
        <strain evidence="2">PN_DK_2014</strain>
    </source>
</reference>
<keyword evidence="1" id="KW-1133">Transmembrane helix</keyword>
<keyword evidence="1" id="KW-0812">Transmembrane</keyword>
<gene>
    <name evidence="2" type="ORF">Tcan_02894</name>
</gene>
<dbReference type="OrthoDB" id="5816336at2759"/>
<keyword evidence="1" id="KW-0472">Membrane</keyword>
<feature type="transmembrane region" description="Helical" evidence="1">
    <location>
        <begin position="144"/>
        <end position="165"/>
    </location>
</feature>
<sequence length="328" mass="36802">MKHITIGECIAQQKGEITNTRMGKTPDTCRTSHPHKLQQLENEPQNKKASSSVQLFANLIRASFITGLFRSCNRSLRVLKLRTPGTNGGDVQRMNESTCETVPNAKRALKHCCCTLNNDNDPFNFEEDGFSYKACCGLIHVKKLAVYLIATKSVMSFGMLISKMVKGQEMIWNIAHMFCLMVALSTYGLFLAGISHKRLGYLVPHLCYSVVTILILIVQLYIDLLLVAGSRDATDSSKTLSVFLQVFVIAFEVYTVVILWCVFDYISGWLVSEDLKKEAHANLAKQRSENWCKNSFISLPSQTKDVFVAKEALEQSKSAATFNNYMLI</sequence>
<name>A0A0B2VAA9_TOXCA</name>
<feature type="transmembrane region" description="Helical" evidence="1">
    <location>
        <begin position="171"/>
        <end position="192"/>
    </location>
</feature>
<proteinExistence type="predicted"/>
<evidence type="ECO:0000313" key="2">
    <source>
        <dbReference type="EMBL" id="KHN78453.1"/>
    </source>
</evidence>
<accession>A0A0B2VAA9</accession>
<dbReference type="EMBL" id="JPKZ01002099">
    <property type="protein sequence ID" value="KHN78453.1"/>
    <property type="molecule type" value="Genomic_DNA"/>
</dbReference>